<dbReference type="Proteomes" id="UP001432062">
    <property type="component" value="Chromosome"/>
</dbReference>
<accession>A0ABZ1YL31</accession>
<keyword evidence="1" id="KW-0732">Signal</keyword>
<proteinExistence type="predicted"/>
<keyword evidence="3" id="KW-1185">Reference proteome</keyword>
<sequence length="237" mass="23747">MTLLRRLTTLTAIATGTAALTLAAPGIAAAGPAPMPAPAVPAVTAPSAQAAPGDLFAGYRAVVEALRTFGIDPFLYPAVAPFCSDTGSLGLVPAVAGAVAGPWPKTTVAIPGLDPTAVKAGQVMFTFVPYGLGPDSANAAGMNVAWVNLANGRSGITAMGSISDVVRTMVPAEIPTELRPLAERAIQDFFAGFPVGGVRAVPVDTGSGTVLAAVFGTIDTGPRSCFFLPTVGLTSVR</sequence>
<reference evidence="2" key="1">
    <citation type="submission" date="2022-10" db="EMBL/GenBank/DDBJ databases">
        <title>The complete genomes of actinobacterial strains from the NBC collection.</title>
        <authorList>
            <person name="Joergensen T.S."/>
            <person name="Alvarez Arevalo M."/>
            <person name="Sterndorff E.B."/>
            <person name="Faurdal D."/>
            <person name="Vuksanovic O."/>
            <person name="Mourched A.-S."/>
            <person name="Charusanti P."/>
            <person name="Shaw S."/>
            <person name="Blin K."/>
            <person name="Weber T."/>
        </authorList>
    </citation>
    <scope>NUCLEOTIDE SEQUENCE</scope>
    <source>
        <strain evidence="2">NBC_01482</strain>
    </source>
</reference>
<feature type="chain" id="PRO_5046409807" description="Secreted protein" evidence="1">
    <location>
        <begin position="24"/>
        <end position="237"/>
    </location>
</feature>
<protein>
    <recommendedName>
        <fullName evidence="4">Secreted protein</fullName>
    </recommendedName>
</protein>
<evidence type="ECO:0000313" key="3">
    <source>
        <dbReference type="Proteomes" id="UP001432062"/>
    </source>
</evidence>
<evidence type="ECO:0000313" key="2">
    <source>
        <dbReference type="EMBL" id="WUV43696.1"/>
    </source>
</evidence>
<organism evidence="2 3">
    <name type="scientific">Nocardia vinacea</name>
    <dbReference type="NCBI Taxonomy" id="96468"/>
    <lineage>
        <taxon>Bacteria</taxon>
        <taxon>Bacillati</taxon>
        <taxon>Actinomycetota</taxon>
        <taxon>Actinomycetes</taxon>
        <taxon>Mycobacteriales</taxon>
        <taxon>Nocardiaceae</taxon>
        <taxon>Nocardia</taxon>
    </lineage>
</organism>
<name>A0ABZ1YL31_9NOCA</name>
<evidence type="ECO:0000256" key="1">
    <source>
        <dbReference type="SAM" id="SignalP"/>
    </source>
</evidence>
<gene>
    <name evidence="2" type="ORF">OG563_31335</name>
</gene>
<evidence type="ECO:0008006" key="4">
    <source>
        <dbReference type="Google" id="ProtNLM"/>
    </source>
</evidence>
<dbReference type="RefSeq" id="WP_329406258.1">
    <property type="nucleotide sequence ID" value="NZ_CP109441.1"/>
</dbReference>
<feature type="signal peptide" evidence="1">
    <location>
        <begin position="1"/>
        <end position="23"/>
    </location>
</feature>
<dbReference type="EMBL" id="CP109441">
    <property type="protein sequence ID" value="WUV43696.1"/>
    <property type="molecule type" value="Genomic_DNA"/>
</dbReference>